<keyword evidence="9" id="KW-0460">Magnesium</keyword>
<keyword evidence="7" id="KW-0479">Metal-binding</keyword>
<dbReference type="GO" id="GO:0006564">
    <property type="term" value="P:L-serine biosynthetic process"/>
    <property type="evidence" value="ECO:0007669"/>
    <property type="project" value="UniProtKB-KW"/>
</dbReference>
<keyword evidence="15" id="KW-1185">Reference proteome</keyword>
<dbReference type="AlphaFoldDB" id="A0A516GWN5"/>
<evidence type="ECO:0000256" key="1">
    <source>
        <dbReference type="ARBA" id="ARBA00001946"/>
    </source>
</evidence>
<dbReference type="RefSeq" id="WP_144066929.1">
    <property type="nucleotide sequence ID" value="NZ_CP041636.1"/>
</dbReference>
<evidence type="ECO:0000313" key="14">
    <source>
        <dbReference type="EMBL" id="QDO95948.1"/>
    </source>
</evidence>
<dbReference type="Proteomes" id="UP000317496">
    <property type="component" value="Chromosome"/>
</dbReference>
<keyword evidence="8 14" id="KW-0378">Hydrolase</keyword>
<dbReference type="SUPFAM" id="SSF56784">
    <property type="entry name" value="HAD-like"/>
    <property type="match status" value="1"/>
</dbReference>
<dbReference type="InterPro" id="IPR023214">
    <property type="entry name" value="HAD_sf"/>
</dbReference>
<dbReference type="SFLD" id="SFLDG01137">
    <property type="entry name" value="C1.6.1:_Phosphoserine_Phosphat"/>
    <property type="match status" value="1"/>
</dbReference>
<dbReference type="NCBIfam" id="TIGR01488">
    <property type="entry name" value="HAD-SF-IB"/>
    <property type="match status" value="1"/>
</dbReference>
<comment type="catalytic activity">
    <reaction evidence="12">
        <text>O-phospho-L-serine + H2O = L-serine + phosphate</text>
        <dbReference type="Rhea" id="RHEA:21208"/>
        <dbReference type="ChEBI" id="CHEBI:15377"/>
        <dbReference type="ChEBI" id="CHEBI:33384"/>
        <dbReference type="ChEBI" id="CHEBI:43474"/>
        <dbReference type="ChEBI" id="CHEBI:57524"/>
        <dbReference type="EC" id="3.1.3.3"/>
    </reaction>
</comment>
<dbReference type="InterPro" id="IPR004469">
    <property type="entry name" value="PSP"/>
</dbReference>
<dbReference type="GO" id="GO:0000287">
    <property type="term" value="F:magnesium ion binding"/>
    <property type="evidence" value="ECO:0007669"/>
    <property type="project" value="TreeGrafter"/>
</dbReference>
<evidence type="ECO:0000256" key="7">
    <source>
        <dbReference type="ARBA" id="ARBA00022723"/>
    </source>
</evidence>
<keyword evidence="10" id="KW-0718">Serine biosynthesis</keyword>
<comment type="similarity">
    <text evidence="3">Belongs to the HAD-like hydrolase superfamily. SerB family.</text>
</comment>
<evidence type="ECO:0000256" key="11">
    <source>
        <dbReference type="ARBA" id="ARBA00031693"/>
    </source>
</evidence>
<gene>
    <name evidence="14" type="primary">serB</name>
    <name evidence="14" type="ORF">FNB15_01040</name>
</gene>
<dbReference type="SFLD" id="SFLDS00003">
    <property type="entry name" value="Haloacid_Dehalogenase"/>
    <property type="match status" value="1"/>
</dbReference>
<evidence type="ECO:0000256" key="5">
    <source>
        <dbReference type="ARBA" id="ARBA00015196"/>
    </source>
</evidence>
<dbReference type="PANTHER" id="PTHR43344:SF2">
    <property type="entry name" value="PHOSPHOSERINE PHOSPHATASE"/>
    <property type="match status" value="1"/>
</dbReference>
<evidence type="ECO:0000256" key="2">
    <source>
        <dbReference type="ARBA" id="ARBA00005135"/>
    </source>
</evidence>
<evidence type="ECO:0000256" key="8">
    <source>
        <dbReference type="ARBA" id="ARBA00022801"/>
    </source>
</evidence>
<dbReference type="Pfam" id="PF12710">
    <property type="entry name" value="HAD"/>
    <property type="match status" value="1"/>
</dbReference>
<evidence type="ECO:0000256" key="12">
    <source>
        <dbReference type="ARBA" id="ARBA00048138"/>
    </source>
</evidence>
<name>A0A516GWN5_9PROT</name>
<evidence type="ECO:0000256" key="13">
    <source>
        <dbReference type="ARBA" id="ARBA00048523"/>
    </source>
</evidence>
<dbReference type="KEGG" id="fer:FNB15_01040"/>
<accession>A0A516GWN5</accession>
<proteinExistence type="inferred from homology"/>
<dbReference type="EC" id="3.1.3.3" evidence="4"/>
<dbReference type="InterPro" id="IPR036412">
    <property type="entry name" value="HAD-like_sf"/>
</dbReference>
<evidence type="ECO:0000256" key="9">
    <source>
        <dbReference type="ARBA" id="ARBA00022842"/>
    </source>
</evidence>
<dbReference type="SFLD" id="SFLDG01136">
    <property type="entry name" value="C1.6:_Phosphoserine_Phosphatas"/>
    <property type="match status" value="1"/>
</dbReference>
<dbReference type="SFLD" id="SFLDF00029">
    <property type="entry name" value="phosphoserine_phosphatase"/>
    <property type="match status" value="1"/>
</dbReference>
<evidence type="ECO:0000256" key="10">
    <source>
        <dbReference type="ARBA" id="ARBA00023299"/>
    </source>
</evidence>
<evidence type="ECO:0000256" key="6">
    <source>
        <dbReference type="ARBA" id="ARBA00022605"/>
    </source>
</evidence>
<dbReference type="GO" id="GO:0036424">
    <property type="term" value="F:L-phosphoserine phosphatase activity"/>
    <property type="evidence" value="ECO:0007669"/>
    <property type="project" value="InterPro"/>
</dbReference>
<evidence type="ECO:0000256" key="3">
    <source>
        <dbReference type="ARBA" id="ARBA00009184"/>
    </source>
</evidence>
<dbReference type="NCBIfam" id="TIGR00338">
    <property type="entry name" value="serB"/>
    <property type="match status" value="1"/>
</dbReference>
<dbReference type="EMBL" id="CP041636">
    <property type="protein sequence ID" value="QDO95948.1"/>
    <property type="molecule type" value="Genomic_DNA"/>
</dbReference>
<dbReference type="UniPathway" id="UPA00135">
    <property type="reaction ID" value="UER00198"/>
</dbReference>
<comment type="cofactor">
    <cofactor evidence="1">
        <name>Mg(2+)</name>
        <dbReference type="ChEBI" id="CHEBI:18420"/>
    </cofactor>
</comment>
<dbReference type="InterPro" id="IPR050582">
    <property type="entry name" value="HAD-like_SerB"/>
</dbReference>
<protein>
    <recommendedName>
        <fullName evidence="5">Phosphoserine phosphatase</fullName>
        <ecNumber evidence="4">3.1.3.3</ecNumber>
    </recommendedName>
    <alternativeName>
        <fullName evidence="11">O-phosphoserine phosphohydrolase</fullName>
    </alternativeName>
</protein>
<evidence type="ECO:0000256" key="4">
    <source>
        <dbReference type="ARBA" id="ARBA00012640"/>
    </source>
</evidence>
<comment type="catalytic activity">
    <reaction evidence="13">
        <text>O-phospho-D-serine + H2O = D-serine + phosphate</text>
        <dbReference type="Rhea" id="RHEA:24873"/>
        <dbReference type="ChEBI" id="CHEBI:15377"/>
        <dbReference type="ChEBI" id="CHEBI:35247"/>
        <dbReference type="ChEBI" id="CHEBI:43474"/>
        <dbReference type="ChEBI" id="CHEBI:58680"/>
        <dbReference type="EC" id="3.1.3.3"/>
    </reaction>
</comment>
<dbReference type="PANTHER" id="PTHR43344">
    <property type="entry name" value="PHOSPHOSERINE PHOSPHATASE"/>
    <property type="match status" value="1"/>
</dbReference>
<sequence length="300" mass="32691">MQNILTLIAAPHNAVLTPKLTSAVRDALAMARGLVGPPDWLDPGIACDIPFDNVDVREAEKLTRAALRNAPVDVIALPTSPNRRKRALVADMESTIIRNEMLDELAYLAEIGEQVAEITRKAMNGELDFYEAIRERVSLLKGQPATLLDDAAKRIKLMPGAQALLATLKSHGVYCALVSGGFDYYTQPIAEQLGFDEQQANHMILENEAIAGIREPILGREAKLEALQRVARERGITVEDCITVGDGANDLAMLGAAGMGVAYHAKPKVQEQARINIRHGDLTALLYLQGYRADEIYGRG</sequence>
<comment type="pathway">
    <text evidence="2">Amino-acid biosynthesis; L-serine biosynthesis; L-serine from 3-phospho-D-glycerate: step 3/3.</text>
</comment>
<organism evidence="14 15">
    <name type="scientific">Ferrovibrio terrae</name>
    <dbReference type="NCBI Taxonomy" id="2594003"/>
    <lineage>
        <taxon>Bacteria</taxon>
        <taxon>Pseudomonadati</taxon>
        <taxon>Pseudomonadota</taxon>
        <taxon>Alphaproteobacteria</taxon>
        <taxon>Rhodospirillales</taxon>
        <taxon>Rhodospirillaceae</taxon>
        <taxon>Ferrovibrio</taxon>
    </lineage>
</organism>
<dbReference type="GO" id="GO:0005737">
    <property type="term" value="C:cytoplasm"/>
    <property type="evidence" value="ECO:0007669"/>
    <property type="project" value="TreeGrafter"/>
</dbReference>
<dbReference type="OrthoDB" id="9792539at2"/>
<reference evidence="14 15" key="1">
    <citation type="submission" date="2019-07" db="EMBL/GenBank/DDBJ databases">
        <title>Genome sequencing for Ferrovibrio sp. K5.</title>
        <authorList>
            <person name="Park S.-J."/>
        </authorList>
    </citation>
    <scope>NUCLEOTIDE SEQUENCE [LARGE SCALE GENOMIC DNA]</scope>
    <source>
        <strain evidence="14 15">K5</strain>
    </source>
</reference>
<dbReference type="Gene3D" id="3.40.50.1000">
    <property type="entry name" value="HAD superfamily/HAD-like"/>
    <property type="match status" value="1"/>
</dbReference>
<evidence type="ECO:0000313" key="15">
    <source>
        <dbReference type="Proteomes" id="UP000317496"/>
    </source>
</evidence>
<keyword evidence="6" id="KW-0028">Amino-acid biosynthesis</keyword>